<evidence type="ECO:0000313" key="5">
    <source>
        <dbReference type="Proteomes" id="UP001497525"/>
    </source>
</evidence>
<dbReference type="Proteomes" id="UP001497525">
    <property type="component" value="Unassembled WGS sequence"/>
</dbReference>
<gene>
    <name evidence="4" type="ORF">CDAUBV1_LOCUS17311</name>
</gene>
<feature type="domain" description="C2H2-type" evidence="3">
    <location>
        <begin position="1222"/>
        <end position="1246"/>
    </location>
</feature>
<dbReference type="SMART" id="SM00355">
    <property type="entry name" value="ZnF_C2H2"/>
    <property type="match status" value="6"/>
</dbReference>
<feature type="region of interest" description="Disordered" evidence="2">
    <location>
        <begin position="697"/>
        <end position="796"/>
    </location>
</feature>
<feature type="compositionally biased region" description="Low complexity" evidence="2">
    <location>
        <begin position="1390"/>
        <end position="1405"/>
    </location>
</feature>
<dbReference type="PROSITE" id="PS00028">
    <property type="entry name" value="ZINC_FINGER_C2H2_1"/>
    <property type="match status" value="5"/>
</dbReference>
<dbReference type="GO" id="GO:0045664">
    <property type="term" value="P:regulation of neuron differentiation"/>
    <property type="evidence" value="ECO:0007669"/>
    <property type="project" value="TreeGrafter"/>
</dbReference>
<protein>
    <recommendedName>
        <fullName evidence="3">C2H2-type domain-containing protein</fullName>
    </recommendedName>
</protein>
<keyword evidence="1" id="KW-0862">Zinc</keyword>
<evidence type="ECO:0000256" key="1">
    <source>
        <dbReference type="PROSITE-ProRule" id="PRU00042"/>
    </source>
</evidence>
<feature type="compositionally biased region" description="Low complexity" evidence="2">
    <location>
        <begin position="697"/>
        <end position="708"/>
    </location>
</feature>
<dbReference type="GO" id="GO:0000977">
    <property type="term" value="F:RNA polymerase II transcription regulatory region sequence-specific DNA binding"/>
    <property type="evidence" value="ECO:0007669"/>
    <property type="project" value="TreeGrafter"/>
</dbReference>
<dbReference type="GO" id="GO:0008270">
    <property type="term" value="F:zinc ion binding"/>
    <property type="evidence" value="ECO:0007669"/>
    <property type="project" value="UniProtKB-KW"/>
</dbReference>
<keyword evidence="1" id="KW-0863">Zinc-finger</keyword>
<feature type="compositionally biased region" description="Acidic residues" evidence="2">
    <location>
        <begin position="744"/>
        <end position="754"/>
    </location>
</feature>
<dbReference type="PANTHER" id="PTHR12451:SF0">
    <property type="entry name" value="ZINC FINGER PROTEIN CASTOR HOMOLOG 1"/>
    <property type="match status" value="1"/>
</dbReference>
<dbReference type="GO" id="GO:0000981">
    <property type="term" value="F:DNA-binding transcription factor activity, RNA polymerase II-specific"/>
    <property type="evidence" value="ECO:0007669"/>
    <property type="project" value="TreeGrafter"/>
</dbReference>
<sequence length="1451" mass="160223">MATPADSKIGTQPNGDENLATTSDSSATLDTNNSSGRDVMTMRKQVELSPAVATPASSPGDGIVMSGQDQPMEDDQSNEKRVELYCQNNLARCTQRLCTQNDDQGVLDLTVPSSSSGANVTSKMLTAAQPTIIYSGNNSNGNYRKDDLDWDLPQNLSLNDSVGQRSSPSSSPHTSSPSVPLSLPGVSTVPNPALNETVPHLSAIPIPPPSTLFPIQPAHASNFSANSPVKFDSTGESTEARFSREFTTFVQKHFGLSSGAPNPLRLLGAPTGFPVIPSVNPSMMNLLPLGSTISPPSHGPFLPSPGPLNLGSNASPFDLSSTTPSVSTPDNCSSHLFAKFSEVVALCTTANDQQNGGRGTMTIPPPVIAGRDGLRCPTEQFTNEPLPLNWSQMAATNFACLQQGERNTFDSMMSPYLAAQGNGMILNGMKDLTDSMTASREGSSNLRGYFDGSDDPCAYKHTNPIRKYVSHEECGSASCCGSGLREHYHCKSCDKVIIRREEMIRHAKWHRKREESLQYGFMRYSPNDNCGVVGCAHNGRQTHYHCLKPNCSKVYISTSDVQMHANFHRKDAVIIQEGFQRFRASENCGIRTCPFYHERTTHFHCRRPNCRFTFKNKADMEKHKLHHQKNDNFAKDGFRKYIKCESCGFPGCKYSGIINHIHCIRPGCDYVVHSSSQILSHKRKHDRRFSHLISRPSDSSLLSDMSSPNERTTHNSRCSSDIDLSPAKFSRYDRISRSETTNQDMDEDEEDDVATDQMDTCSQSRPASGGNSMGEDSPMDTNENKPVNGNDDISLEGSGKYSVTELFNQVSRLVNWSIRLRKRWTTLHRESNQTDEPAEITLKALLTERDEAAGLGTKHQETVDSSSTSCEEETIPDYALVERITRFVKQYYKTFPAGVKCGRIDCCRNKSDADESQVDQRQHRHCLWPGCPSEQVNSREDVLDTFEDPDENWCRYWISHMWQAALIYRGLVCDHSGSACPKHTGSDESPVGHLHCFFQYSCSYLSFTDQMDVRVIYNHLVSHDNRLLCPWSRPHGQSKSNGDKLYSTSSPYTPRISDSTLLNTNNAANSPDVPRRRGRPPKYTKYVRVPRVNIPEELCQDDPSIRELKRSMFFEHGEDDKPSKENDPESADPTAHVVCGVKLFPVGVPCPDDLCDYHISGLEHYHCVRPRCYMASGSLELMNVHRREFHNHIAITPGFEHFDGSVDCRRFTCHNKKMNQHFHCIYPNCDYAFIRPTTMIQHARKHEEFSKPYRCSDNPFVSNKITVRQAAIHQLSTPTQPNPFSFENAAGKPPFLPLGMPPLVAAHLPTMFPSSQSTTNNAHVSVRSPVDANTADGGSVKRIPLDGLDSNPSQLPGFLPIWAAAMAAANAMAKAGGWLNVTAASSSCSSSSSSSSSSASSASSSLLNPSAMNSQHSCSDSRGLVSPPDPTCMPLALDTRLKEVEGAKVGV</sequence>
<feature type="domain" description="C2H2-type" evidence="3">
    <location>
        <begin position="488"/>
        <end position="515"/>
    </location>
</feature>
<name>A0AAV2U081_CALDB</name>
<feature type="region of interest" description="Disordered" evidence="2">
    <location>
        <begin position="145"/>
        <end position="191"/>
    </location>
</feature>
<accession>A0AAV2U081</accession>
<feature type="compositionally biased region" description="Polar residues" evidence="2">
    <location>
        <begin position="1057"/>
        <end position="1069"/>
    </location>
</feature>
<comment type="caution">
    <text evidence="4">The sequence shown here is derived from an EMBL/GenBank/DDBJ whole genome shotgun (WGS) entry which is preliminary data.</text>
</comment>
<dbReference type="GO" id="GO:0045944">
    <property type="term" value="P:positive regulation of transcription by RNA polymerase II"/>
    <property type="evidence" value="ECO:0007669"/>
    <property type="project" value="TreeGrafter"/>
</dbReference>
<proteinExistence type="predicted"/>
<reference evidence="4" key="1">
    <citation type="submission" date="2024-06" db="EMBL/GenBank/DDBJ databases">
        <authorList>
            <person name="Liu X."/>
            <person name="Lenzi L."/>
            <person name="Haldenby T S."/>
            <person name="Uol C."/>
        </authorList>
    </citation>
    <scope>NUCLEOTIDE SEQUENCE</scope>
</reference>
<dbReference type="InterPro" id="IPR013087">
    <property type="entry name" value="Znf_C2H2_type"/>
</dbReference>
<dbReference type="InterPro" id="IPR040373">
    <property type="entry name" value="CASZ1"/>
</dbReference>
<dbReference type="EMBL" id="CAXLJL010000934">
    <property type="protein sequence ID" value="CAL5142026.1"/>
    <property type="molecule type" value="Genomic_DNA"/>
</dbReference>
<feature type="compositionally biased region" description="Polar residues" evidence="2">
    <location>
        <begin position="154"/>
        <end position="165"/>
    </location>
</feature>
<dbReference type="PROSITE" id="PS50157">
    <property type="entry name" value="ZINC_FINGER_C2H2_2"/>
    <property type="match status" value="2"/>
</dbReference>
<evidence type="ECO:0000313" key="4">
    <source>
        <dbReference type="EMBL" id="CAL5142026.1"/>
    </source>
</evidence>
<keyword evidence="1" id="KW-0479">Metal-binding</keyword>
<feature type="region of interest" description="Disordered" evidence="2">
    <location>
        <begin position="1315"/>
        <end position="1349"/>
    </location>
</feature>
<feature type="region of interest" description="Disordered" evidence="2">
    <location>
        <begin position="1057"/>
        <end position="1081"/>
    </location>
</feature>
<feature type="compositionally biased region" description="Polar residues" evidence="2">
    <location>
        <begin position="1406"/>
        <end position="1420"/>
    </location>
</feature>
<feature type="compositionally biased region" description="Polar residues" evidence="2">
    <location>
        <begin position="757"/>
        <end position="770"/>
    </location>
</feature>
<feature type="compositionally biased region" description="Low complexity" evidence="2">
    <location>
        <begin position="166"/>
        <end position="190"/>
    </location>
</feature>
<dbReference type="PANTHER" id="PTHR12451">
    <property type="entry name" value="TRANSCRIPTION FACTOR CASTOR PROTEIN MING -RELATED"/>
    <property type="match status" value="1"/>
</dbReference>
<feature type="compositionally biased region" description="Low complexity" evidence="2">
    <location>
        <begin position="19"/>
        <end position="35"/>
    </location>
</feature>
<dbReference type="GO" id="GO:0005634">
    <property type="term" value="C:nucleus"/>
    <property type="evidence" value="ECO:0007669"/>
    <property type="project" value="TreeGrafter"/>
</dbReference>
<feature type="region of interest" description="Disordered" evidence="2">
    <location>
        <begin position="1"/>
        <end position="77"/>
    </location>
</feature>
<feature type="region of interest" description="Disordered" evidence="2">
    <location>
        <begin position="1390"/>
        <end position="1432"/>
    </location>
</feature>
<organism evidence="4 5">
    <name type="scientific">Calicophoron daubneyi</name>
    <name type="common">Rumen fluke</name>
    <name type="synonym">Paramphistomum daubneyi</name>
    <dbReference type="NCBI Taxonomy" id="300641"/>
    <lineage>
        <taxon>Eukaryota</taxon>
        <taxon>Metazoa</taxon>
        <taxon>Spiralia</taxon>
        <taxon>Lophotrochozoa</taxon>
        <taxon>Platyhelminthes</taxon>
        <taxon>Trematoda</taxon>
        <taxon>Digenea</taxon>
        <taxon>Plagiorchiida</taxon>
        <taxon>Pronocephalata</taxon>
        <taxon>Paramphistomoidea</taxon>
        <taxon>Paramphistomidae</taxon>
        <taxon>Calicophoron</taxon>
    </lineage>
</organism>
<evidence type="ECO:0000259" key="3">
    <source>
        <dbReference type="PROSITE" id="PS50157"/>
    </source>
</evidence>
<evidence type="ECO:0000256" key="2">
    <source>
        <dbReference type="SAM" id="MobiDB-lite"/>
    </source>
</evidence>